<evidence type="ECO:0000313" key="2">
    <source>
        <dbReference type="Proteomes" id="UP000494106"/>
    </source>
</evidence>
<sequence length="100" mass="10853">MPPSFLRRAHKLAPYKISMMPSSTLPESIRFTKAVSSFKRASPACPALEQTRSFRCCGVKPSRPPADPLRKEQMAARTSLAVTIRCSLSVAGGSGKERSS</sequence>
<proteinExistence type="predicted"/>
<protein>
    <submittedName>
        <fullName evidence="1">Uncharacterized protein</fullName>
    </submittedName>
</protein>
<keyword evidence="2" id="KW-1185">Reference proteome</keyword>
<reference evidence="1 2" key="1">
    <citation type="submission" date="2020-04" db="EMBL/GenBank/DDBJ databases">
        <authorList>
            <person name="Wallbank WR R."/>
            <person name="Pardo Diaz C."/>
            <person name="Kozak K."/>
            <person name="Martin S."/>
            <person name="Jiggins C."/>
            <person name="Moest M."/>
            <person name="Warren A I."/>
            <person name="Byers J.R.P. K."/>
            <person name="Montejo-Kovacevich G."/>
            <person name="Yen C E."/>
        </authorList>
    </citation>
    <scope>NUCLEOTIDE SEQUENCE [LARGE SCALE GENOMIC DNA]</scope>
</reference>
<organism evidence="1 2">
    <name type="scientific">Arctia plantaginis</name>
    <name type="common">Wood tiger moth</name>
    <name type="synonym">Phalaena plantaginis</name>
    <dbReference type="NCBI Taxonomy" id="874455"/>
    <lineage>
        <taxon>Eukaryota</taxon>
        <taxon>Metazoa</taxon>
        <taxon>Ecdysozoa</taxon>
        <taxon>Arthropoda</taxon>
        <taxon>Hexapoda</taxon>
        <taxon>Insecta</taxon>
        <taxon>Pterygota</taxon>
        <taxon>Neoptera</taxon>
        <taxon>Endopterygota</taxon>
        <taxon>Lepidoptera</taxon>
        <taxon>Glossata</taxon>
        <taxon>Ditrysia</taxon>
        <taxon>Noctuoidea</taxon>
        <taxon>Erebidae</taxon>
        <taxon>Arctiinae</taxon>
        <taxon>Arctia</taxon>
    </lineage>
</organism>
<evidence type="ECO:0000313" key="1">
    <source>
        <dbReference type="EMBL" id="CAB3234564.1"/>
    </source>
</evidence>
<dbReference type="AlphaFoldDB" id="A0A8S0ZPJ9"/>
<accession>A0A8S0ZPJ9</accession>
<gene>
    <name evidence="1" type="ORF">APLA_LOCUS5638</name>
</gene>
<dbReference type="EMBL" id="CADEBC010000483">
    <property type="protein sequence ID" value="CAB3234564.1"/>
    <property type="molecule type" value="Genomic_DNA"/>
</dbReference>
<dbReference type="OrthoDB" id="7484343at2759"/>
<comment type="caution">
    <text evidence="1">The sequence shown here is derived from an EMBL/GenBank/DDBJ whole genome shotgun (WGS) entry which is preliminary data.</text>
</comment>
<name>A0A8S0ZPJ9_ARCPL</name>
<dbReference type="Proteomes" id="UP000494106">
    <property type="component" value="Unassembled WGS sequence"/>
</dbReference>